<evidence type="ECO:0000256" key="1">
    <source>
        <dbReference type="SAM" id="MobiDB-lite"/>
    </source>
</evidence>
<organism evidence="2 3">
    <name type="scientific">Calocera viscosa (strain TUFC12733)</name>
    <dbReference type="NCBI Taxonomy" id="1330018"/>
    <lineage>
        <taxon>Eukaryota</taxon>
        <taxon>Fungi</taxon>
        <taxon>Dikarya</taxon>
        <taxon>Basidiomycota</taxon>
        <taxon>Agaricomycotina</taxon>
        <taxon>Dacrymycetes</taxon>
        <taxon>Dacrymycetales</taxon>
        <taxon>Dacrymycetaceae</taxon>
        <taxon>Calocera</taxon>
    </lineage>
</organism>
<feature type="compositionally biased region" description="Basic residues" evidence="1">
    <location>
        <begin position="160"/>
        <end position="169"/>
    </location>
</feature>
<protein>
    <submittedName>
        <fullName evidence="2">Uncharacterized protein</fullName>
    </submittedName>
</protein>
<feature type="region of interest" description="Disordered" evidence="1">
    <location>
        <begin position="135"/>
        <end position="169"/>
    </location>
</feature>
<evidence type="ECO:0000313" key="2">
    <source>
        <dbReference type="EMBL" id="KZP01199.1"/>
    </source>
</evidence>
<evidence type="ECO:0000313" key="3">
    <source>
        <dbReference type="Proteomes" id="UP000076738"/>
    </source>
</evidence>
<proteinExistence type="predicted"/>
<reference evidence="2 3" key="1">
    <citation type="journal article" date="2016" name="Mol. Biol. Evol.">
        <title>Comparative Genomics of Early-Diverging Mushroom-Forming Fungi Provides Insights into the Origins of Lignocellulose Decay Capabilities.</title>
        <authorList>
            <person name="Nagy L.G."/>
            <person name="Riley R."/>
            <person name="Tritt A."/>
            <person name="Adam C."/>
            <person name="Daum C."/>
            <person name="Floudas D."/>
            <person name="Sun H."/>
            <person name="Yadav J.S."/>
            <person name="Pangilinan J."/>
            <person name="Larsson K.H."/>
            <person name="Matsuura K."/>
            <person name="Barry K."/>
            <person name="Labutti K."/>
            <person name="Kuo R."/>
            <person name="Ohm R.A."/>
            <person name="Bhattacharya S.S."/>
            <person name="Shirouzu T."/>
            <person name="Yoshinaga Y."/>
            <person name="Martin F.M."/>
            <person name="Grigoriev I.V."/>
            <person name="Hibbett D.S."/>
        </authorList>
    </citation>
    <scope>NUCLEOTIDE SEQUENCE [LARGE SCALE GENOMIC DNA]</scope>
    <source>
        <strain evidence="2 3">TUFC12733</strain>
    </source>
</reference>
<gene>
    <name evidence="2" type="ORF">CALVIDRAFT_127090</name>
</gene>
<dbReference type="AlphaFoldDB" id="A0A167RRR2"/>
<name>A0A167RRR2_CALVF</name>
<sequence length="169" mass="18720">MPKLLKAPQLRLSLPDTGGALTIGVHLPPRPSSPGIDRVLKTPLVFLLDIIQLALALNDVPEGDYATPICRRLHRAGDPELRISRRPLCRKLNALCDNPRDPLAVSMHYRLLPRELGDHVPQRARSVEHLLPPLLQPGARGEEEEHAGTGHPIQPCPAHPARRVNRINE</sequence>
<dbReference type="EMBL" id="KV417267">
    <property type="protein sequence ID" value="KZP01199.1"/>
    <property type="molecule type" value="Genomic_DNA"/>
</dbReference>
<accession>A0A167RRR2</accession>
<dbReference type="Proteomes" id="UP000076738">
    <property type="component" value="Unassembled WGS sequence"/>
</dbReference>
<keyword evidence="3" id="KW-1185">Reference proteome</keyword>